<comment type="caution">
    <text evidence="1">The sequence shown here is derived from an EMBL/GenBank/DDBJ whole genome shotgun (WGS) entry which is preliminary data.</text>
</comment>
<reference evidence="1 2" key="1">
    <citation type="journal article" date="2019" name="Int. J. Syst. Evol. Microbiol.">
        <title>The Global Catalogue of Microorganisms (GCM) 10K type strain sequencing project: providing services to taxonomists for standard genome sequencing and annotation.</title>
        <authorList>
            <consortium name="The Broad Institute Genomics Platform"/>
            <consortium name="The Broad Institute Genome Sequencing Center for Infectious Disease"/>
            <person name="Wu L."/>
            <person name="Ma J."/>
        </authorList>
    </citation>
    <scope>NUCLEOTIDE SEQUENCE [LARGE SCALE GENOMIC DNA]</scope>
    <source>
        <strain evidence="1 2">JCM 14560</strain>
    </source>
</reference>
<dbReference type="EMBL" id="BAAANT010000077">
    <property type="protein sequence ID" value="GAA1500846.1"/>
    <property type="molecule type" value="Genomic_DNA"/>
</dbReference>
<gene>
    <name evidence="1" type="ORF">GCM10009760_62990</name>
</gene>
<name>A0ABN1ZLR6_9ACTN</name>
<sequence>MLDGFKLLRFRVELIEPQQRLALREHPLITAGVLADLLGRTLALNYDLHYGLGFDRYHGMARPRAVALARDTAQELARELDRRAALGRQSRDLAHEIVALLEPTYAAVDRAVSVGRMLAGTLAETIANCLQQRRRIPTVAVGALTRAVARGDSVRALVGAGQLVEALSTQIAELVGLGEADQLDLVLLSDLLDDFTRADLSTADLTGVDLAGVRWSELHTCWPEDLDIERLKEDSREIPPGSGIYIVEPGAETAYVIRV</sequence>
<proteinExistence type="predicted"/>
<protein>
    <submittedName>
        <fullName evidence="1">Uncharacterized protein</fullName>
    </submittedName>
</protein>
<accession>A0ABN1ZLR6</accession>
<keyword evidence="2" id="KW-1185">Reference proteome</keyword>
<dbReference type="Proteomes" id="UP001422759">
    <property type="component" value="Unassembled WGS sequence"/>
</dbReference>
<organism evidence="1 2">
    <name type="scientific">Kitasatospora kazusensis</name>
    <dbReference type="NCBI Taxonomy" id="407974"/>
    <lineage>
        <taxon>Bacteria</taxon>
        <taxon>Bacillati</taxon>
        <taxon>Actinomycetota</taxon>
        <taxon>Actinomycetes</taxon>
        <taxon>Kitasatosporales</taxon>
        <taxon>Streptomycetaceae</taxon>
        <taxon>Kitasatospora</taxon>
    </lineage>
</organism>
<evidence type="ECO:0000313" key="2">
    <source>
        <dbReference type="Proteomes" id="UP001422759"/>
    </source>
</evidence>
<evidence type="ECO:0000313" key="1">
    <source>
        <dbReference type="EMBL" id="GAA1500846.1"/>
    </source>
</evidence>